<dbReference type="AlphaFoldDB" id="A0A3L8DIX4"/>
<gene>
    <name evidence="1" type="ORF">DMN91_006699</name>
</gene>
<protein>
    <submittedName>
        <fullName evidence="1">Uncharacterized protein</fullName>
    </submittedName>
</protein>
<comment type="caution">
    <text evidence="1">The sequence shown here is derived from an EMBL/GenBank/DDBJ whole genome shotgun (WGS) entry which is preliminary data.</text>
</comment>
<dbReference type="EMBL" id="QOIP01000007">
    <property type="protein sequence ID" value="RLU20093.1"/>
    <property type="molecule type" value="Genomic_DNA"/>
</dbReference>
<evidence type="ECO:0000313" key="1">
    <source>
        <dbReference type="EMBL" id="RLU20093.1"/>
    </source>
</evidence>
<accession>A0A3L8DIX4</accession>
<name>A0A3L8DIX4_OOCBI</name>
<evidence type="ECO:0000313" key="2">
    <source>
        <dbReference type="Proteomes" id="UP000279307"/>
    </source>
</evidence>
<organism evidence="1 2">
    <name type="scientific">Ooceraea biroi</name>
    <name type="common">Clonal raider ant</name>
    <name type="synonym">Cerapachys biroi</name>
    <dbReference type="NCBI Taxonomy" id="2015173"/>
    <lineage>
        <taxon>Eukaryota</taxon>
        <taxon>Metazoa</taxon>
        <taxon>Ecdysozoa</taxon>
        <taxon>Arthropoda</taxon>
        <taxon>Hexapoda</taxon>
        <taxon>Insecta</taxon>
        <taxon>Pterygota</taxon>
        <taxon>Neoptera</taxon>
        <taxon>Endopterygota</taxon>
        <taxon>Hymenoptera</taxon>
        <taxon>Apocrita</taxon>
        <taxon>Aculeata</taxon>
        <taxon>Formicoidea</taxon>
        <taxon>Formicidae</taxon>
        <taxon>Dorylinae</taxon>
        <taxon>Ooceraea</taxon>
    </lineage>
</organism>
<sequence length="94" mass="10674">MALCLKKEISGGDGTACAAMFRLRFWRSVAAAERRNEVRPDEILIPADALIDASCYRLDPRTATSLLRKVSRRATYCVVNHTRDMERSDSRNTR</sequence>
<dbReference type="Proteomes" id="UP000279307">
    <property type="component" value="Chromosome 7"/>
</dbReference>
<reference evidence="1 2" key="1">
    <citation type="journal article" date="2018" name="Genome Res.">
        <title>The genomic architecture and molecular evolution of ant odorant receptors.</title>
        <authorList>
            <person name="McKenzie S.K."/>
            <person name="Kronauer D.J.C."/>
        </authorList>
    </citation>
    <scope>NUCLEOTIDE SEQUENCE [LARGE SCALE GENOMIC DNA]</scope>
    <source>
        <strain evidence="1">Clonal line C1</strain>
    </source>
</reference>
<proteinExistence type="predicted"/>